<reference evidence="13 14" key="1">
    <citation type="submission" date="2017-11" db="EMBL/GenBank/DDBJ databases">
        <title>Genome-resolved metagenomics identifies genetic mobility, metabolic interactions, and unexpected diversity in perchlorate-reducing communities.</title>
        <authorList>
            <person name="Barnum T.P."/>
            <person name="Figueroa I.A."/>
            <person name="Carlstrom C.I."/>
            <person name="Lucas L.N."/>
            <person name="Engelbrektson A.L."/>
            <person name="Coates J.D."/>
        </authorList>
    </citation>
    <scope>NUCLEOTIDE SEQUENCE [LARGE SCALE GENOMIC DNA]</scope>
    <source>
        <strain evidence="13">BM706</strain>
    </source>
</reference>
<dbReference type="InterPro" id="IPR028976">
    <property type="entry name" value="CheC-like_sf"/>
</dbReference>
<evidence type="ECO:0000256" key="9">
    <source>
        <dbReference type="ARBA" id="ARBA00023143"/>
    </source>
</evidence>
<evidence type="ECO:0000256" key="1">
    <source>
        <dbReference type="ARBA" id="ARBA00004117"/>
    </source>
</evidence>
<dbReference type="Pfam" id="PF02154">
    <property type="entry name" value="FliM"/>
    <property type="match status" value="1"/>
</dbReference>
<sequence length="346" mass="38357">MAQEILNQDEIDALLSSISGGASPAGSPAATDSPASAGNQAAGQDIHKKIKIYDFKRPDKFAKEQLRTLNRIHEAFSRLVTTYLSTSLRTVVHFEVVSVDQLTYEEFTRTLSNPTFLSIVSLGTLEGSSVIEMSLNLIFTILDKLFGGQGRTLDQLRILTDIEQSVISKVIVKVLEFFKESWLQVIELSPKIEFIESNPQFTQIVPPNEMVLLVTFEVKIAEAEGIMNLCIPYIVLEPIITKLTTQAWFKPKKKEISSENLLNIESKLKSVKIPVIVELGKSGLDVEEFLTLGKGDIIKLNTKASDNLNVVVNGSLKFRGRPGKKGKKVALVVRETIKDDEEALNI</sequence>
<dbReference type="GO" id="GO:0005886">
    <property type="term" value="C:plasma membrane"/>
    <property type="evidence" value="ECO:0007669"/>
    <property type="project" value="UniProtKB-SubCell"/>
</dbReference>
<dbReference type="InterPro" id="IPR001689">
    <property type="entry name" value="Flag_FliM"/>
</dbReference>
<comment type="caution">
    <text evidence="13">The sequence shown here is derived from an EMBL/GenBank/DDBJ whole genome shotgun (WGS) entry which is preliminary data.</text>
</comment>
<dbReference type="GO" id="GO:0050918">
    <property type="term" value="P:positive chemotaxis"/>
    <property type="evidence" value="ECO:0007669"/>
    <property type="project" value="TreeGrafter"/>
</dbReference>
<organism evidence="13 14">
    <name type="scientific">Muiribacterium halophilum</name>
    <dbReference type="NCBI Taxonomy" id="2053465"/>
    <lineage>
        <taxon>Bacteria</taxon>
        <taxon>Candidatus Muiribacteriota</taxon>
        <taxon>Candidatus Muiribacteriia</taxon>
        <taxon>Candidatus Muiribacteriales</taxon>
        <taxon>Candidatus Muiribacteriaceae</taxon>
        <taxon>Candidatus Muiribacterium</taxon>
    </lineage>
</organism>
<keyword evidence="7" id="KW-0283">Flagellar rotation</keyword>
<accession>A0A2N5ZI17</accession>
<dbReference type="PIRSF" id="PIRSF002888">
    <property type="entry name" value="FliM"/>
    <property type="match status" value="1"/>
</dbReference>
<comment type="subcellular location">
    <subcellularLocation>
        <location evidence="1">Bacterial flagellum basal body</location>
    </subcellularLocation>
    <subcellularLocation>
        <location evidence="2">Cell membrane</location>
        <topology evidence="2">Peripheral membrane protein</topology>
    </subcellularLocation>
</comment>
<proteinExistence type="inferred from homology"/>
<keyword evidence="13" id="KW-0966">Cell projection</keyword>
<keyword evidence="9" id="KW-0975">Bacterial flagellum</keyword>
<dbReference type="SUPFAM" id="SSF103039">
    <property type="entry name" value="CheC-like"/>
    <property type="match status" value="1"/>
</dbReference>
<dbReference type="SUPFAM" id="SSF101801">
    <property type="entry name" value="Surface presentation of antigens (SPOA)"/>
    <property type="match status" value="1"/>
</dbReference>
<dbReference type="InterPro" id="IPR036429">
    <property type="entry name" value="SpoA-like_sf"/>
</dbReference>
<dbReference type="NCBIfam" id="TIGR01397">
    <property type="entry name" value="fliM_switch"/>
    <property type="match status" value="1"/>
</dbReference>
<dbReference type="GO" id="GO:0071978">
    <property type="term" value="P:bacterial-type flagellum-dependent swarming motility"/>
    <property type="evidence" value="ECO:0007669"/>
    <property type="project" value="TreeGrafter"/>
</dbReference>
<evidence type="ECO:0000256" key="10">
    <source>
        <dbReference type="NCBIfam" id="TIGR01397"/>
    </source>
</evidence>
<dbReference type="AlphaFoldDB" id="A0A2N5ZI17"/>
<evidence type="ECO:0000256" key="3">
    <source>
        <dbReference type="ARBA" id="ARBA00011049"/>
    </source>
</evidence>
<feature type="compositionally biased region" description="Low complexity" evidence="11">
    <location>
        <begin position="22"/>
        <end position="38"/>
    </location>
</feature>
<evidence type="ECO:0000256" key="11">
    <source>
        <dbReference type="SAM" id="MobiDB-lite"/>
    </source>
</evidence>
<keyword evidence="6" id="KW-0145">Chemotaxis</keyword>
<evidence type="ECO:0000313" key="14">
    <source>
        <dbReference type="Proteomes" id="UP000234857"/>
    </source>
</evidence>
<keyword evidence="13" id="KW-0282">Flagellum</keyword>
<evidence type="ECO:0000256" key="7">
    <source>
        <dbReference type="ARBA" id="ARBA00022779"/>
    </source>
</evidence>
<dbReference type="GO" id="GO:0009425">
    <property type="term" value="C:bacterial-type flagellum basal body"/>
    <property type="evidence" value="ECO:0007669"/>
    <property type="project" value="UniProtKB-SubCell"/>
</dbReference>
<keyword evidence="8" id="KW-0472">Membrane</keyword>
<dbReference type="CDD" id="cd17908">
    <property type="entry name" value="FliM"/>
    <property type="match status" value="1"/>
</dbReference>
<feature type="region of interest" description="Disordered" evidence="11">
    <location>
        <begin position="22"/>
        <end position="43"/>
    </location>
</feature>
<keyword evidence="13" id="KW-0969">Cilium</keyword>
<evidence type="ECO:0000256" key="6">
    <source>
        <dbReference type="ARBA" id="ARBA00022500"/>
    </source>
</evidence>
<keyword evidence="5" id="KW-1003">Cell membrane</keyword>
<dbReference type="PRINTS" id="PR00955">
    <property type="entry name" value="FLGMOTORFLIM"/>
</dbReference>
<dbReference type="PANTHER" id="PTHR30034">
    <property type="entry name" value="FLAGELLAR MOTOR SWITCH PROTEIN FLIM"/>
    <property type="match status" value="1"/>
</dbReference>
<dbReference type="Pfam" id="PF01052">
    <property type="entry name" value="FliMN_C"/>
    <property type="match status" value="1"/>
</dbReference>
<comment type="similarity">
    <text evidence="3">Belongs to the FliM family.</text>
</comment>
<dbReference type="PANTHER" id="PTHR30034:SF6">
    <property type="entry name" value="YOP PROTEINS TRANSLOCATION PROTEIN Q"/>
    <property type="match status" value="1"/>
</dbReference>
<evidence type="ECO:0000256" key="4">
    <source>
        <dbReference type="ARBA" id="ARBA00021898"/>
    </source>
</evidence>
<evidence type="ECO:0000313" key="13">
    <source>
        <dbReference type="EMBL" id="PLX18338.1"/>
    </source>
</evidence>
<name>A0A2N5ZI17_MUIH1</name>
<dbReference type="EMBL" id="PKTG01000064">
    <property type="protein sequence ID" value="PLX18338.1"/>
    <property type="molecule type" value="Genomic_DNA"/>
</dbReference>
<feature type="domain" description="Flagellar motor switch protein FliN-like C-terminal" evidence="12">
    <location>
        <begin position="267"/>
        <end position="337"/>
    </location>
</feature>
<gene>
    <name evidence="13" type="ORF">C0601_04795</name>
</gene>
<dbReference type="InterPro" id="IPR001543">
    <property type="entry name" value="FliN-like_C"/>
</dbReference>
<evidence type="ECO:0000256" key="2">
    <source>
        <dbReference type="ARBA" id="ARBA00004202"/>
    </source>
</evidence>
<evidence type="ECO:0000256" key="8">
    <source>
        <dbReference type="ARBA" id="ARBA00023136"/>
    </source>
</evidence>
<dbReference type="GO" id="GO:0003774">
    <property type="term" value="F:cytoskeletal motor activity"/>
    <property type="evidence" value="ECO:0007669"/>
    <property type="project" value="InterPro"/>
</dbReference>
<evidence type="ECO:0000259" key="12">
    <source>
        <dbReference type="Pfam" id="PF01052"/>
    </source>
</evidence>
<protein>
    <recommendedName>
        <fullName evidence="4 10">Flagellar motor switch protein FliM</fullName>
    </recommendedName>
</protein>
<dbReference type="Proteomes" id="UP000234857">
    <property type="component" value="Unassembled WGS sequence"/>
</dbReference>
<evidence type="ECO:0000256" key="5">
    <source>
        <dbReference type="ARBA" id="ARBA00022475"/>
    </source>
</evidence>
<dbReference type="Gene3D" id="2.30.330.10">
    <property type="entry name" value="SpoA-like"/>
    <property type="match status" value="1"/>
</dbReference>
<dbReference type="Gene3D" id="3.40.1550.10">
    <property type="entry name" value="CheC-like"/>
    <property type="match status" value="1"/>
</dbReference>